<dbReference type="SUPFAM" id="SSF53659">
    <property type="entry name" value="Isocitrate/Isopropylmalate dehydrogenase-like"/>
    <property type="match status" value="1"/>
</dbReference>
<evidence type="ECO:0000256" key="2">
    <source>
        <dbReference type="ARBA" id="ARBA00022490"/>
    </source>
</evidence>
<organism evidence="12 13">
    <name type="scientific">Plantactinospora endophytica</name>
    <dbReference type="NCBI Taxonomy" id="673535"/>
    <lineage>
        <taxon>Bacteria</taxon>
        <taxon>Bacillati</taxon>
        <taxon>Actinomycetota</taxon>
        <taxon>Actinomycetes</taxon>
        <taxon>Micromonosporales</taxon>
        <taxon>Micromonosporaceae</taxon>
        <taxon>Plantactinospora</taxon>
    </lineage>
</organism>
<reference evidence="12 13" key="1">
    <citation type="submission" date="2021-01" db="EMBL/GenBank/DDBJ databases">
        <title>Whole genome shotgun sequence of Plantactinospora endophytica NBRC 110450.</title>
        <authorList>
            <person name="Komaki H."/>
            <person name="Tamura T."/>
        </authorList>
    </citation>
    <scope>NUCLEOTIDE SEQUENCE [LARGE SCALE GENOMIC DNA]</scope>
    <source>
        <strain evidence="12 13">NBRC 110450</strain>
    </source>
</reference>
<feature type="region of interest" description="Disordered" evidence="11">
    <location>
        <begin position="316"/>
        <end position="373"/>
    </location>
</feature>
<proteinExistence type="inferred from homology"/>
<gene>
    <name evidence="10" type="primary">plsX</name>
    <name evidence="12" type="ORF">Pen02_14460</name>
</gene>
<evidence type="ECO:0000256" key="7">
    <source>
        <dbReference type="ARBA" id="ARBA00023264"/>
    </source>
</evidence>
<dbReference type="EC" id="2.3.1.274" evidence="8 10"/>
<comment type="similarity">
    <text evidence="10">Belongs to the PlsX family.</text>
</comment>
<dbReference type="Gene3D" id="3.40.718.10">
    <property type="entry name" value="Isopropylmalate Dehydrogenase"/>
    <property type="match status" value="1"/>
</dbReference>
<evidence type="ECO:0000256" key="9">
    <source>
        <dbReference type="ARBA" id="ARBA00046608"/>
    </source>
</evidence>
<accession>A0ABQ4DVN8</accession>
<evidence type="ECO:0000256" key="10">
    <source>
        <dbReference type="HAMAP-Rule" id="MF_00019"/>
    </source>
</evidence>
<keyword evidence="2 10" id="KW-0963">Cytoplasm</keyword>
<dbReference type="EMBL" id="BONW01000004">
    <property type="protein sequence ID" value="GIG86510.1"/>
    <property type="molecule type" value="Genomic_DNA"/>
</dbReference>
<feature type="compositionally biased region" description="Gly residues" evidence="11">
    <location>
        <begin position="341"/>
        <end position="363"/>
    </location>
</feature>
<dbReference type="PIRSF" id="PIRSF002465">
    <property type="entry name" value="Phsphlp_syn_PlsX"/>
    <property type="match status" value="1"/>
</dbReference>
<dbReference type="HAMAP" id="MF_00019">
    <property type="entry name" value="PlsX"/>
    <property type="match status" value="1"/>
</dbReference>
<dbReference type="PANTHER" id="PTHR30100:SF1">
    <property type="entry name" value="PHOSPHATE ACYLTRANSFERASE"/>
    <property type="match status" value="1"/>
</dbReference>
<evidence type="ECO:0000256" key="6">
    <source>
        <dbReference type="ARBA" id="ARBA00023209"/>
    </source>
</evidence>
<name>A0ABQ4DVN8_9ACTN</name>
<dbReference type="PANTHER" id="PTHR30100">
    <property type="entry name" value="FATTY ACID/PHOSPHOLIPID SYNTHESIS PROTEIN PLSX"/>
    <property type="match status" value="1"/>
</dbReference>
<comment type="subcellular location">
    <subcellularLocation>
        <location evidence="10">Cytoplasm</location>
    </subcellularLocation>
    <text evidence="10">Associated with the membrane possibly through PlsY.</text>
</comment>
<comment type="pathway">
    <text evidence="10">Lipid metabolism; phospholipid metabolism.</text>
</comment>
<keyword evidence="13" id="KW-1185">Reference proteome</keyword>
<keyword evidence="7 10" id="KW-1208">Phospholipid metabolism</keyword>
<protein>
    <recommendedName>
        <fullName evidence="8 10">Phosphate acyltransferase</fullName>
        <ecNumber evidence="8 10">2.3.1.274</ecNumber>
    </recommendedName>
    <alternativeName>
        <fullName evidence="10">Acyl-ACP phosphotransacylase</fullName>
    </alternativeName>
    <alternativeName>
        <fullName evidence="10">Acyl-[acyl-carrier-protein]--phosphate acyltransferase</fullName>
    </alternativeName>
    <alternativeName>
        <fullName evidence="10">Phosphate-acyl-ACP acyltransferase</fullName>
    </alternativeName>
</protein>
<evidence type="ECO:0000313" key="13">
    <source>
        <dbReference type="Proteomes" id="UP000646749"/>
    </source>
</evidence>
<evidence type="ECO:0000256" key="3">
    <source>
        <dbReference type="ARBA" id="ARBA00022516"/>
    </source>
</evidence>
<comment type="function">
    <text evidence="10">Catalyzes the reversible formation of acyl-phosphate (acyl-PO(4)) from acyl-[acyl-carrier-protein] (acyl-ACP). This enzyme utilizes acyl-ACP as fatty acyl donor, but not acyl-CoA.</text>
</comment>
<evidence type="ECO:0000256" key="8">
    <source>
        <dbReference type="ARBA" id="ARBA00024069"/>
    </source>
</evidence>
<keyword evidence="3 10" id="KW-0444">Lipid biosynthesis</keyword>
<keyword evidence="6 10" id="KW-0594">Phospholipid biosynthesis</keyword>
<comment type="subunit">
    <text evidence="9 10">Homodimer. Probably interacts with PlsY.</text>
</comment>
<dbReference type="Proteomes" id="UP000646749">
    <property type="component" value="Unassembled WGS sequence"/>
</dbReference>
<dbReference type="InterPro" id="IPR012281">
    <property type="entry name" value="Phospholipid_synth_PlsX-like"/>
</dbReference>
<evidence type="ECO:0000256" key="11">
    <source>
        <dbReference type="SAM" id="MobiDB-lite"/>
    </source>
</evidence>
<keyword evidence="4 10" id="KW-0808">Transferase</keyword>
<dbReference type="Pfam" id="PF02504">
    <property type="entry name" value="FA_synthesis"/>
    <property type="match status" value="1"/>
</dbReference>
<comment type="caution">
    <text evidence="12">The sequence shown here is derived from an EMBL/GenBank/DDBJ whole genome shotgun (WGS) entry which is preliminary data.</text>
</comment>
<dbReference type="InterPro" id="IPR003664">
    <property type="entry name" value="FA_synthesis"/>
</dbReference>
<feature type="compositionally biased region" description="Gly residues" evidence="11">
    <location>
        <begin position="319"/>
        <end position="333"/>
    </location>
</feature>
<evidence type="ECO:0000313" key="12">
    <source>
        <dbReference type="EMBL" id="GIG86510.1"/>
    </source>
</evidence>
<evidence type="ECO:0000256" key="4">
    <source>
        <dbReference type="ARBA" id="ARBA00022679"/>
    </source>
</evidence>
<comment type="catalytic activity">
    <reaction evidence="1 10">
        <text>a fatty acyl-[ACP] + phosphate = an acyl phosphate + holo-[ACP]</text>
        <dbReference type="Rhea" id="RHEA:42292"/>
        <dbReference type="Rhea" id="RHEA-COMP:9685"/>
        <dbReference type="Rhea" id="RHEA-COMP:14125"/>
        <dbReference type="ChEBI" id="CHEBI:43474"/>
        <dbReference type="ChEBI" id="CHEBI:59918"/>
        <dbReference type="ChEBI" id="CHEBI:64479"/>
        <dbReference type="ChEBI" id="CHEBI:138651"/>
        <dbReference type="EC" id="2.3.1.274"/>
    </reaction>
</comment>
<evidence type="ECO:0000256" key="1">
    <source>
        <dbReference type="ARBA" id="ARBA00001232"/>
    </source>
</evidence>
<keyword evidence="5 10" id="KW-0443">Lipid metabolism</keyword>
<evidence type="ECO:0000256" key="5">
    <source>
        <dbReference type="ARBA" id="ARBA00023098"/>
    </source>
</evidence>
<sequence>MEPGTVRIAVDLLGGDEAPAVVVDGALRAFGADPDLRLLLVGPVEVANELIAALRPADRDRVAVRPVRDVVAMNGDPAAIVRSDNTIKAAVAAVVEGAADAVVSAGATGGTVTAAVLGFGRWPGVRRPALVATLPAVDGPVVLLDVGGSLEARAATLARHAVLGAAYAAVTHGVTAPRVGLLSIGTEPGKGDRIRRAADPALAEQALPAGARYVGLVEGYDVAFGNRADVVVTDGFTGNVLLKGIEGAYAMAGGPPAGGGAPRAATLLGVAGAVVVCHGAARDDDVASGIALAAHLHRRRTIPAVAALLAESTVTGPVTGTGGGPVTGTGAGRVAGAEPGQDGGGAAGPVGGAEEGRGSGAGPGRVADTGVTA</sequence>